<dbReference type="Pfam" id="PF17466">
    <property type="entry name" value="NinD"/>
    <property type="match status" value="1"/>
</dbReference>
<protein>
    <submittedName>
        <fullName evidence="1">Uncharacterized protein</fullName>
    </submittedName>
</protein>
<reference evidence="1" key="1">
    <citation type="submission" date="2024-06" db="EMBL/GenBank/DDBJ databases">
        <authorList>
            <person name="Zheng X."/>
            <person name="Zhang W."/>
        </authorList>
    </citation>
    <scope>NUCLEOTIDE SEQUENCE</scope>
</reference>
<name>A0AB39AIN6_9CAUD</name>
<gene>
    <name evidence="1" type="ORF">P919_CDS0052</name>
</gene>
<organism evidence="1">
    <name type="scientific">Acinetobacter phage P919</name>
    <dbReference type="NCBI Taxonomy" id="3229763"/>
    <lineage>
        <taxon>Viruses</taxon>
        <taxon>Duplodnaviria</taxon>
        <taxon>Heunggongvirae</taxon>
        <taxon>Uroviricota</taxon>
        <taxon>Caudoviricetes</taxon>
        <taxon>Obolenskvirus</taxon>
    </lineage>
</organism>
<sequence length="42" mass="5082">MKYIRCHRCGKLKEKEQFNKITPIWNTWCINCENTPIGQMPK</sequence>
<dbReference type="EMBL" id="PP920682">
    <property type="protein sequence ID" value="XDG30607.1"/>
    <property type="molecule type" value="Genomic_DNA"/>
</dbReference>
<dbReference type="InterPro" id="IPR035346">
    <property type="entry name" value="NinD"/>
</dbReference>
<proteinExistence type="predicted"/>
<accession>A0AB39AIN6</accession>
<evidence type="ECO:0000313" key="1">
    <source>
        <dbReference type="EMBL" id="XDG30607.1"/>
    </source>
</evidence>